<evidence type="ECO:0000313" key="2">
    <source>
        <dbReference type="EMBL" id="CRY75050.1"/>
    </source>
</evidence>
<evidence type="ECO:0000259" key="1">
    <source>
        <dbReference type="Pfam" id="PF12680"/>
    </source>
</evidence>
<dbReference type="InterPro" id="IPR037401">
    <property type="entry name" value="SnoaL-like"/>
</dbReference>
<dbReference type="KEGG" id="nfr:ERS450000_01126"/>
<dbReference type="EMBL" id="LN868938">
    <property type="protein sequence ID" value="CRY75050.1"/>
    <property type="molecule type" value="Genomic_DNA"/>
</dbReference>
<dbReference type="Pfam" id="PF12680">
    <property type="entry name" value="SnoaL_2"/>
    <property type="match status" value="1"/>
</dbReference>
<dbReference type="Proteomes" id="UP000057820">
    <property type="component" value="Chromosome 1"/>
</dbReference>
<dbReference type="SUPFAM" id="SSF54427">
    <property type="entry name" value="NTF2-like"/>
    <property type="match status" value="1"/>
</dbReference>
<dbReference type="RefSeq" id="WP_060590970.1">
    <property type="nucleotide sequence ID" value="NZ_CAACYE020000001.1"/>
</dbReference>
<proteinExistence type="predicted"/>
<dbReference type="NCBIfam" id="TIGR02246">
    <property type="entry name" value="SgcJ/EcaC family oxidoreductase"/>
    <property type="match status" value="1"/>
</dbReference>
<evidence type="ECO:0000313" key="3">
    <source>
        <dbReference type="Proteomes" id="UP000057820"/>
    </source>
</evidence>
<organism evidence="2 3">
    <name type="scientific">Nocardia farcinica</name>
    <dbReference type="NCBI Taxonomy" id="37329"/>
    <lineage>
        <taxon>Bacteria</taxon>
        <taxon>Bacillati</taxon>
        <taxon>Actinomycetota</taxon>
        <taxon>Actinomycetes</taxon>
        <taxon>Mycobacteriales</taxon>
        <taxon>Nocardiaceae</taxon>
        <taxon>Nocardia</taxon>
    </lineage>
</organism>
<dbReference type="InterPro" id="IPR032710">
    <property type="entry name" value="NTF2-like_dom_sf"/>
</dbReference>
<dbReference type="Gene3D" id="3.10.450.50">
    <property type="match status" value="1"/>
</dbReference>
<feature type="domain" description="SnoaL-like" evidence="1">
    <location>
        <begin position="12"/>
        <end position="111"/>
    </location>
</feature>
<accession>A0A0H5NGP3</accession>
<gene>
    <name evidence="2" type="ORF">ERS450000_01126</name>
</gene>
<name>A0A0H5NGP3_NOCFR</name>
<dbReference type="InterPro" id="IPR011944">
    <property type="entry name" value="Steroid_delta5-4_isomerase"/>
</dbReference>
<protein>
    <recommendedName>
        <fullName evidence="1">SnoaL-like domain-containing protein</fullName>
    </recommendedName>
</protein>
<dbReference type="AlphaFoldDB" id="A0A0H5NGP3"/>
<reference evidence="3" key="1">
    <citation type="submission" date="2015-03" db="EMBL/GenBank/DDBJ databases">
        <authorList>
            <consortium name="Pathogen Informatics"/>
        </authorList>
    </citation>
    <scope>NUCLEOTIDE SEQUENCE [LARGE SCALE GENOMIC DNA]</scope>
    <source>
        <strain evidence="3">NCTC11134</strain>
    </source>
</reference>
<sequence>MDIHGVITGLAGAWNDGDARRWAEHFTDDVTFVDEIGAVRQGRDAMADAHQHWFATLYRDSTVTIEVSEQRELAPGVTLAYLEAVITMPSPHPGTMRTAHTAVVTGGQITAYHSSIRPDVEGKDLSEVVSVSAGQR</sequence>